<dbReference type="EMBL" id="JAHRHJ020000010">
    <property type="protein sequence ID" value="KAH9298976.1"/>
    <property type="molecule type" value="Genomic_DNA"/>
</dbReference>
<dbReference type="AlphaFoldDB" id="A0AA38FFC2"/>
<dbReference type="Pfam" id="PF01253">
    <property type="entry name" value="SUI1"/>
    <property type="match status" value="2"/>
</dbReference>
<protein>
    <recommendedName>
        <fullName evidence="1">SUI1 domain-containing protein</fullName>
    </recommendedName>
</protein>
<dbReference type="Gene3D" id="3.30.780.10">
    <property type="entry name" value="SUI1-like domain"/>
    <property type="match status" value="2"/>
</dbReference>
<dbReference type="InterPro" id="IPR001950">
    <property type="entry name" value="SUI1"/>
</dbReference>
<name>A0AA38FFC2_TAXCH</name>
<evidence type="ECO:0000313" key="2">
    <source>
        <dbReference type="EMBL" id="KAH9298976.1"/>
    </source>
</evidence>
<dbReference type="InterPro" id="IPR036877">
    <property type="entry name" value="SUI1_dom_sf"/>
</dbReference>
<feature type="domain" description="SUI1" evidence="1">
    <location>
        <begin position="18"/>
        <end position="73"/>
    </location>
</feature>
<dbReference type="SUPFAM" id="SSF55159">
    <property type="entry name" value="eIF1-like"/>
    <property type="match status" value="2"/>
</dbReference>
<dbReference type="PROSITE" id="PS50296">
    <property type="entry name" value="SUI1"/>
    <property type="match status" value="2"/>
</dbReference>
<organism evidence="2 3">
    <name type="scientific">Taxus chinensis</name>
    <name type="common">Chinese yew</name>
    <name type="synonym">Taxus wallichiana var. chinensis</name>
    <dbReference type="NCBI Taxonomy" id="29808"/>
    <lineage>
        <taxon>Eukaryota</taxon>
        <taxon>Viridiplantae</taxon>
        <taxon>Streptophyta</taxon>
        <taxon>Embryophyta</taxon>
        <taxon>Tracheophyta</taxon>
        <taxon>Spermatophyta</taxon>
        <taxon>Pinopsida</taxon>
        <taxon>Pinidae</taxon>
        <taxon>Conifers II</taxon>
        <taxon>Cupressales</taxon>
        <taxon>Taxaceae</taxon>
        <taxon>Taxus</taxon>
    </lineage>
</organism>
<feature type="domain" description="SUI1" evidence="1">
    <location>
        <begin position="113"/>
        <end position="169"/>
    </location>
</feature>
<reference evidence="2 3" key="1">
    <citation type="journal article" date="2021" name="Nat. Plants">
        <title>The Taxus genome provides insights into paclitaxel biosynthesis.</title>
        <authorList>
            <person name="Xiong X."/>
            <person name="Gou J."/>
            <person name="Liao Q."/>
            <person name="Li Y."/>
            <person name="Zhou Q."/>
            <person name="Bi G."/>
            <person name="Li C."/>
            <person name="Du R."/>
            <person name="Wang X."/>
            <person name="Sun T."/>
            <person name="Guo L."/>
            <person name="Liang H."/>
            <person name="Lu P."/>
            <person name="Wu Y."/>
            <person name="Zhang Z."/>
            <person name="Ro D.K."/>
            <person name="Shang Y."/>
            <person name="Huang S."/>
            <person name="Yan J."/>
        </authorList>
    </citation>
    <scope>NUCLEOTIDE SEQUENCE [LARGE SCALE GENOMIC DNA]</scope>
    <source>
        <strain evidence="2">Ta-2019</strain>
    </source>
</reference>
<proteinExistence type="predicted"/>
<evidence type="ECO:0000313" key="3">
    <source>
        <dbReference type="Proteomes" id="UP000824469"/>
    </source>
</evidence>
<dbReference type="Proteomes" id="UP000824469">
    <property type="component" value="Unassembled WGS sequence"/>
</dbReference>
<accession>A0AA38FFC2</accession>
<sequence length="171" mass="18657">PLNSIKLYVKSVSSQLQTFITGFRDHTVVEGLLEELQKHCACGGRTAERNNGTAIVLVGDHLERAGTYLTRKGYFVAGIPEIYVTVEPIKVTRRRNPCSSSTGNKLNVTSFTKALTKVSGLRRNCHGLLKELLKHCACGGFTAQQNSKTVVVLQGDQLNIASTYLANKGFC</sequence>
<feature type="non-terminal residue" evidence="2">
    <location>
        <position position="1"/>
    </location>
</feature>
<feature type="non-terminal residue" evidence="2">
    <location>
        <position position="171"/>
    </location>
</feature>
<dbReference type="GO" id="GO:0003743">
    <property type="term" value="F:translation initiation factor activity"/>
    <property type="evidence" value="ECO:0007669"/>
    <property type="project" value="InterPro"/>
</dbReference>
<comment type="caution">
    <text evidence="2">The sequence shown here is derived from an EMBL/GenBank/DDBJ whole genome shotgun (WGS) entry which is preliminary data.</text>
</comment>
<gene>
    <name evidence="2" type="ORF">KI387_030658</name>
</gene>
<keyword evidence="3" id="KW-1185">Reference proteome</keyword>
<evidence type="ECO:0000259" key="1">
    <source>
        <dbReference type="PROSITE" id="PS50296"/>
    </source>
</evidence>